<accession>A0A2G8RX67</accession>
<protein>
    <submittedName>
        <fullName evidence="1">Uncharacterized protein</fullName>
    </submittedName>
</protein>
<reference evidence="1 2" key="1">
    <citation type="journal article" date="2015" name="Sci. Rep.">
        <title>Chromosome-level genome map provides insights into diverse defense mechanisms in the medicinal fungus Ganoderma sinense.</title>
        <authorList>
            <person name="Zhu Y."/>
            <person name="Xu J."/>
            <person name="Sun C."/>
            <person name="Zhou S."/>
            <person name="Xu H."/>
            <person name="Nelson D.R."/>
            <person name="Qian J."/>
            <person name="Song J."/>
            <person name="Luo H."/>
            <person name="Xiang L."/>
            <person name="Li Y."/>
            <person name="Xu Z."/>
            <person name="Ji A."/>
            <person name="Wang L."/>
            <person name="Lu S."/>
            <person name="Hayward A."/>
            <person name="Sun W."/>
            <person name="Li X."/>
            <person name="Schwartz D.C."/>
            <person name="Wang Y."/>
            <person name="Chen S."/>
        </authorList>
    </citation>
    <scope>NUCLEOTIDE SEQUENCE [LARGE SCALE GENOMIC DNA]</scope>
    <source>
        <strain evidence="1 2">ZZ0214-1</strain>
    </source>
</reference>
<organism evidence="1 2">
    <name type="scientific">Ganoderma sinense ZZ0214-1</name>
    <dbReference type="NCBI Taxonomy" id="1077348"/>
    <lineage>
        <taxon>Eukaryota</taxon>
        <taxon>Fungi</taxon>
        <taxon>Dikarya</taxon>
        <taxon>Basidiomycota</taxon>
        <taxon>Agaricomycotina</taxon>
        <taxon>Agaricomycetes</taxon>
        <taxon>Polyporales</taxon>
        <taxon>Polyporaceae</taxon>
        <taxon>Ganoderma</taxon>
    </lineage>
</organism>
<evidence type="ECO:0000313" key="1">
    <source>
        <dbReference type="EMBL" id="PIL26115.1"/>
    </source>
</evidence>
<proteinExistence type="predicted"/>
<dbReference type="AlphaFoldDB" id="A0A2G8RX67"/>
<dbReference type="OrthoDB" id="2757830at2759"/>
<evidence type="ECO:0000313" key="2">
    <source>
        <dbReference type="Proteomes" id="UP000230002"/>
    </source>
</evidence>
<keyword evidence="2" id="KW-1185">Reference proteome</keyword>
<gene>
    <name evidence="1" type="ORF">GSI_11869</name>
</gene>
<sequence>MPILGLSEATLRGRSSEDLRKNNREDQIAHGSWTTLEYFMAITVDAYMAGLTCRIPSLHLIAWGGPMEDEILAICAMFSDALPSHFRLALRPAHVDYLAALFYERAELFSSLSSLELRLDLADMPFDFKSFLDTIGTALQRLSIASLQVEIKCLTHLSSKRSESYCRSIGTPRATCYTLEAMANEEIEGRMRYFLKKVPTLRRVTIAWGQCVFSVPNHVITMDLDSVPHISERVGRPGDKYWQDGYHNWGIAIG</sequence>
<dbReference type="EMBL" id="AYKW01000045">
    <property type="protein sequence ID" value="PIL26115.1"/>
    <property type="molecule type" value="Genomic_DNA"/>
</dbReference>
<dbReference type="Proteomes" id="UP000230002">
    <property type="component" value="Unassembled WGS sequence"/>
</dbReference>
<name>A0A2G8RX67_9APHY</name>
<comment type="caution">
    <text evidence="1">The sequence shown here is derived from an EMBL/GenBank/DDBJ whole genome shotgun (WGS) entry which is preliminary data.</text>
</comment>